<evidence type="ECO:0000313" key="3">
    <source>
        <dbReference type="Proteomes" id="UP000178764"/>
    </source>
</evidence>
<feature type="non-terminal residue" evidence="2">
    <location>
        <position position="1"/>
    </location>
</feature>
<dbReference type="Pfam" id="PF03091">
    <property type="entry name" value="CutA1"/>
    <property type="match status" value="1"/>
</dbReference>
<comment type="similarity">
    <text evidence="1">Belongs to the CutA family.</text>
</comment>
<protein>
    <submittedName>
        <fullName evidence="2">Uncharacterized protein</fullName>
    </submittedName>
</protein>
<dbReference type="Gene3D" id="3.30.70.120">
    <property type="match status" value="1"/>
</dbReference>
<accession>A0A1F5DP68</accession>
<organism evidence="2 3">
    <name type="scientific">Candidatus Berkelbacteria bacterium RBG_13_40_8</name>
    <dbReference type="NCBI Taxonomy" id="1797467"/>
    <lineage>
        <taxon>Bacteria</taxon>
        <taxon>Candidatus Berkelbacteria</taxon>
    </lineage>
</organism>
<dbReference type="SUPFAM" id="SSF54913">
    <property type="entry name" value="GlnB-like"/>
    <property type="match status" value="1"/>
</dbReference>
<evidence type="ECO:0000256" key="1">
    <source>
        <dbReference type="ARBA" id="ARBA00010169"/>
    </source>
</evidence>
<dbReference type="InterPro" id="IPR004323">
    <property type="entry name" value="Ion_tolerance_CutA"/>
</dbReference>
<gene>
    <name evidence="2" type="ORF">A2V71_03260</name>
</gene>
<dbReference type="AlphaFoldDB" id="A0A1F5DP68"/>
<dbReference type="InterPro" id="IPR011322">
    <property type="entry name" value="N-reg_PII-like_a/b"/>
</dbReference>
<name>A0A1F5DP68_9BACT</name>
<proteinExistence type="inferred from homology"/>
<sequence>VLLEKRLIACGGTMDIKHSKYWWLGQYEEASGEVLLIMESKEENFAKIGKEVRKIHEHKTFVLASFPIKTTKDVIKWLKEELK</sequence>
<dbReference type="EMBL" id="MEZT01000009">
    <property type="protein sequence ID" value="OGD56969.1"/>
    <property type="molecule type" value="Genomic_DNA"/>
</dbReference>
<dbReference type="Proteomes" id="UP000178764">
    <property type="component" value="Unassembled WGS sequence"/>
</dbReference>
<dbReference type="InterPro" id="IPR015867">
    <property type="entry name" value="N-reg_PII/ATP_PRibTrfase_C"/>
</dbReference>
<dbReference type="GO" id="GO:0010038">
    <property type="term" value="P:response to metal ion"/>
    <property type="evidence" value="ECO:0007669"/>
    <property type="project" value="InterPro"/>
</dbReference>
<reference evidence="2 3" key="1">
    <citation type="journal article" date="2016" name="Nat. Commun.">
        <title>Thousands of microbial genomes shed light on interconnected biogeochemical processes in an aquifer system.</title>
        <authorList>
            <person name="Anantharaman K."/>
            <person name="Brown C.T."/>
            <person name="Hug L.A."/>
            <person name="Sharon I."/>
            <person name="Castelle C.J."/>
            <person name="Probst A.J."/>
            <person name="Thomas B.C."/>
            <person name="Singh A."/>
            <person name="Wilkins M.J."/>
            <person name="Karaoz U."/>
            <person name="Brodie E.L."/>
            <person name="Williams K.H."/>
            <person name="Hubbard S.S."/>
            <person name="Banfield J.F."/>
        </authorList>
    </citation>
    <scope>NUCLEOTIDE SEQUENCE [LARGE SCALE GENOMIC DNA]</scope>
</reference>
<comment type="caution">
    <text evidence="2">The sequence shown here is derived from an EMBL/GenBank/DDBJ whole genome shotgun (WGS) entry which is preliminary data.</text>
</comment>
<evidence type="ECO:0000313" key="2">
    <source>
        <dbReference type="EMBL" id="OGD56969.1"/>
    </source>
</evidence>